<dbReference type="InterPro" id="IPR003593">
    <property type="entry name" value="AAA+_ATPase"/>
</dbReference>
<dbReference type="Gene3D" id="3.40.50.300">
    <property type="entry name" value="P-loop containing nucleotide triphosphate hydrolases"/>
    <property type="match status" value="2"/>
</dbReference>
<dbReference type="InterPro" id="IPR015856">
    <property type="entry name" value="ABC_transpr_CbiO/EcfA_su"/>
</dbReference>
<keyword evidence="1" id="KW-0813">Transport</keyword>
<dbReference type="SUPFAM" id="SSF52540">
    <property type="entry name" value="P-loop containing nucleoside triphosphate hydrolases"/>
    <property type="match status" value="2"/>
</dbReference>
<evidence type="ECO:0000259" key="4">
    <source>
        <dbReference type="PROSITE" id="PS50893"/>
    </source>
</evidence>
<evidence type="ECO:0000256" key="1">
    <source>
        <dbReference type="ARBA" id="ARBA00022448"/>
    </source>
</evidence>
<dbReference type="InterPro" id="IPR027417">
    <property type="entry name" value="P-loop_NTPase"/>
</dbReference>
<organism evidence="5 6">
    <name type="scientific">Shewanella phaeophyticola</name>
    <dbReference type="NCBI Taxonomy" id="2978345"/>
    <lineage>
        <taxon>Bacteria</taxon>
        <taxon>Pseudomonadati</taxon>
        <taxon>Pseudomonadota</taxon>
        <taxon>Gammaproteobacteria</taxon>
        <taxon>Alteromonadales</taxon>
        <taxon>Shewanellaceae</taxon>
        <taxon>Shewanella</taxon>
    </lineage>
</organism>
<dbReference type="InterPro" id="IPR050095">
    <property type="entry name" value="ECF_ABC_transporter_ATP-bd"/>
</dbReference>
<keyword evidence="2" id="KW-0547">Nucleotide-binding</keyword>
<gene>
    <name evidence="5" type="ORF">N4T56_11055</name>
</gene>
<sequence>MTLLALHQVELQLGSSTDLYQNLNLQINAGECHCISGATGCGKTTLLQLMAMPNQFNYQGEITHSPELIIGMIMQDPHVQLVRETIGAEVAFGLENLSVPALDMLPLVEQALAKVGLAFPLNTPVTHLSLGQKYRLMLAAQLVFEPNLMLIDEPWAQLDNQGITELCKVLTDLLETGVSVVIVEHNTAPFTDMIDFQWQLTSGALFCSTRSPQASHDFADKISRHSASLCLDDKMSVNMMQQKNVDAAAQSNCLLTLSDVTIRYANQIATLHISETVSLHAGDIVGLFGENGCGKTSLFNQIVGVSDEYKGQISLLGKTPKLGLFGANLGFLMQRPSRQLFEMTVQQELEFSLKRFGLPLANATEILTQLNLLPLASHSPHKLSYGQQHLVALASVLCIKPKILLLDDPFAGLDNHYFPLVINALKHFAENGGAIIFSSHRPILSSLLSKCWLIEQQQLTEHCVLKRVS</sequence>
<dbReference type="CDD" id="cd03225">
    <property type="entry name" value="ABC_cobalt_CbiO_domain1"/>
    <property type="match status" value="2"/>
</dbReference>
<dbReference type="Pfam" id="PF00005">
    <property type="entry name" value="ABC_tran"/>
    <property type="match status" value="2"/>
</dbReference>
<evidence type="ECO:0000313" key="5">
    <source>
        <dbReference type="EMBL" id="MCT8986909.1"/>
    </source>
</evidence>
<keyword evidence="3 5" id="KW-0067">ATP-binding</keyword>
<dbReference type="SMART" id="SM00382">
    <property type="entry name" value="AAA"/>
    <property type="match status" value="2"/>
</dbReference>
<evidence type="ECO:0000256" key="2">
    <source>
        <dbReference type="ARBA" id="ARBA00022741"/>
    </source>
</evidence>
<dbReference type="GO" id="GO:0005524">
    <property type="term" value="F:ATP binding"/>
    <property type="evidence" value="ECO:0007669"/>
    <property type="project" value="UniProtKB-KW"/>
</dbReference>
<reference evidence="5" key="1">
    <citation type="submission" date="2022-09" db="EMBL/GenBank/DDBJ databases">
        <title>Shewanella sp. KJ10-1 sp.nov, isolated from marine algae.</title>
        <authorList>
            <person name="Butt M."/>
            <person name="Lee J.K."/>
            <person name="Kim J.M."/>
            <person name="Choi D.G."/>
        </authorList>
    </citation>
    <scope>NUCLEOTIDE SEQUENCE</scope>
    <source>
        <strain evidence="5">KJ10-1</strain>
    </source>
</reference>
<dbReference type="InterPro" id="IPR003439">
    <property type="entry name" value="ABC_transporter-like_ATP-bd"/>
</dbReference>
<dbReference type="EMBL" id="JAODOQ010000001">
    <property type="protein sequence ID" value="MCT8986909.1"/>
    <property type="molecule type" value="Genomic_DNA"/>
</dbReference>
<dbReference type="PANTHER" id="PTHR43553">
    <property type="entry name" value="HEAVY METAL TRANSPORTER"/>
    <property type="match status" value="1"/>
</dbReference>
<dbReference type="PROSITE" id="PS50893">
    <property type="entry name" value="ABC_TRANSPORTER_2"/>
    <property type="match status" value="2"/>
</dbReference>
<comment type="caution">
    <text evidence="5">The sequence shown here is derived from an EMBL/GenBank/DDBJ whole genome shotgun (WGS) entry which is preliminary data.</text>
</comment>
<proteinExistence type="predicted"/>
<feature type="domain" description="ABC transporter" evidence="4">
    <location>
        <begin position="4"/>
        <end position="227"/>
    </location>
</feature>
<evidence type="ECO:0000256" key="3">
    <source>
        <dbReference type="ARBA" id="ARBA00022840"/>
    </source>
</evidence>
<name>A0ABT2P2N1_9GAMM</name>
<dbReference type="Proteomes" id="UP001431192">
    <property type="component" value="Unassembled WGS sequence"/>
</dbReference>
<keyword evidence="6" id="KW-1185">Reference proteome</keyword>
<accession>A0ABT2P2N1</accession>
<evidence type="ECO:0000313" key="6">
    <source>
        <dbReference type="Proteomes" id="UP001431192"/>
    </source>
</evidence>
<protein>
    <submittedName>
        <fullName evidence="5">Energy-coupling factor ABC transporter ATP-binding protein</fullName>
    </submittedName>
</protein>
<dbReference type="RefSeq" id="WP_261733261.1">
    <property type="nucleotide sequence ID" value="NZ_JAODOQ010000001.1"/>
</dbReference>
<feature type="domain" description="ABC transporter" evidence="4">
    <location>
        <begin position="255"/>
        <end position="468"/>
    </location>
</feature>